<gene>
    <name evidence="2" type="ORF">SAMN02983003_2911</name>
</gene>
<evidence type="ECO:0000313" key="2">
    <source>
        <dbReference type="EMBL" id="SFZ85742.1"/>
    </source>
</evidence>
<name>A0A1K2I036_9HYPH</name>
<protein>
    <recommendedName>
        <fullName evidence="4">DUF2125 domain-containing protein</fullName>
    </recommendedName>
</protein>
<evidence type="ECO:0000313" key="3">
    <source>
        <dbReference type="Proteomes" id="UP000183447"/>
    </source>
</evidence>
<keyword evidence="1" id="KW-1133">Transmembrane helix</keyword>
<dbReference type="Proteomes" id="UP000183447">
    <property type="component" value="Unassembled WGS sequence"/>
</dbReference>
<dbReference type="RefSeq" id="WP_177282555.1">
    <property type="nucleotide sequence ID" value="NZ_FPKU01000002.1"/>
</dbReference>
<evidence type="ECO:0008006" key="4">
    <source>
        <dbReference type="Google" id="ProtNLM"/>
    </source>
</evidence>
<keyword evidence="1" id="KW-0472">Membrane</keyword>
<reference evidence="2 3" key="1">
    <citation type="submission" date="2016-11" db="EMBL/GenBank/DDBJ databases">
        <authorList>
            <person name="Jaros S."/>
            <person name="Januszkiewicz K."/>
            <person name="Wedrychowicz H."/>
        </authorList>
    </citation>
    <scope>NUCLEOTIDE SEQUENCE [LARGE SCALE GENOMIC DNA]</scope>
    <source>
        <strain evidence="2 3">ATCC 23634</strain>
    </source>
</reference>
<dbReference type="AlphaFoldDB" id="A0A1K2I036"/>
<accession>A0A1K2I036</accession>
<dbReference type="InterPro" id="IPR018666">
    <property type="entry name" value="DUF2125"/>
</dbReference>
<keyword evidence="3" id="KW-1185">Reference proteome</keyword>
<dbReference type="STRING" id="665118.SAMN02983003_2911"/>
<evidence type="ECO:0000256" key="1">
    <source>
        <dbReference type="SAM" id="Phobius"/>
    </source>
</evidence>
<sequence length="322" mass="33648">MKPFGFLAGVVALVAVVWTAGWLYVALQARGAIDQMALADGETSPRLNCGRLDISGFPFRFDLACVDATLVSGDTTAQMAELRASVLVYRPTHAVLSGRGPIDLEDAFTGSRSQLTFAGLEGSVRLNGWSLARASLVATELSLIDTTFEARTVGTAAEAQAHLIDRPEARDATAGTTTLGAYVQLQGVDAPGVEIAGGEAVLEADLANVPDDVRRFAEPGILPAWQASGGELVLTTLKGTAGERSVEASGTLGLDAEGRIEGQVQLGSRGIAELIEPLLPRELGAMILGTRAEDGSYRQQLNARGGVLFSGFVPLTSLPPVF</sequence>
<keyword evidence="1" id="KW-0812">Transmembrane</keyword>
<dbReference type="Pfam" id="PF09898">
    <property type="entry name" value="DUF2125"/>
    <property type="match status" value="1"/>
</dbReference>
<dbReference type="EMBL" id="FPKU01000002">
    <property type="protein sequence ID" value="SFZ85742.1"/>
    <property type="molecule type" value="Genomic_DNA"/>
</dbReference>
<proteinExistence type="predicted"/>
<organism evidence="2 3">
    <name type="scientific">Devosia enhydra</name>
    <dbReference type="NCBI Taxonomy" id="665118"/>
    <lineage>
        <taxon>Bacteria</taxon>
        <taxon>Pseudomonadati</taxon>
        <taxon>Pseudomonadota</taxon>
        <taxon>Alphaproteobacteria</taxon>
        <taxon>Hyphomicrobiales</taxon>
        <taxon>Devosiaceae</taxon>
        <taxon>Devosia</taxon>
    </lineage>
</organism>
<feature type="transmembrane region" description="Helical" evidence="1">
    <location>
        <begin position="6"/>
        <end position="27"/>
    </location>
</feature>